<keyword evidence="7 11" id="KW-1133">Transmembrane helix</keyword>
<keyword evidence="11" id="KW-1003">Cell membrane</keyword>
<comment type="similarity">
    <text evidence="2 11 12">Belongs to the ATPase A chain family.</text>
</comment>
<evidence type="ECO:0000256" key="7">
    <source>
        <dbReference type="ARBA" id="ARBA00022989"/>
    </source>
</evidence>
<evidence type="ECO:0000313" key="13">
    <source>
        <dbReference type="EMBL" id="QHA01734.1"/>
    </source>
</evidence>
<gene>
    <name evidence="11 13" type="primary">atpB</name>
    <name evidence="13" type="ORF">GQ588_14335</name>
</gene>
<dbReference type="EMBL" id="CP046996">
    <property type="protein sequence ID" value="QHA01734.1"/>
    <property type="molecule type" value="Genomic_DNA"/>
</dbReference>
<dbReference type="PANTHER" id="PTHR42823">
    <property type="entry name" value="ATP SYNTHASE SUBUNIT A, CHLOROPLASTIC"/>
    <property type="match status" value="1"/>
</dbReference>
<feature type="transmembrane region" description="Helical" evidence="11">
    <location>
        <begin position="194"/>
        <end position="215"/>
    </location>
</feature>
<keyword evidence="6 11" id="KW-0375">Hydrogen ion transport</keyword>
<name>A0A857DKB5_9FIRM</name>
<dbReference type="GO" id="GO:0045259">
    <property type="term" value="C:proton-transporting ATP synthase complex"/>
    <property type="evidence" value="ECO:0007669"/>
    <property type="project" value="UniProtKB-KW"/>
</dbReference>
<dbReference type="InterPro" id="IPR045082">
    <property type="entry name" value="ATP_syn_F0_a_bact/chloroplast"/>
</dbReference>
<feature type="transmembrane region" description="Helical" evidence="11">
    <location>
        <begin position="75"/>
        <end position="99"/>
    </location>
</feature>
<evidence type="ECO:0000256" key="11">
    <source>
        <dbReference type="HAMAP-Rule" id="MF_01393"/>
    </source>
</evidence>
<comment type="function">
    <text evidence="11 12">Key component of the proton channel; it plays a direct role in the translocation of protons across the membrane.</text>
</comment>
<comment type="subcellular location">
    <subcellularLocation>
        <location evidence="11 12">Cell membrane</location>
        <topology evidence="11 12">Multi-pass membrane protein</topology>
    </subcellularLocation>
    <subcellularLocation>
        <location evidence="1">Membrane</location>
        <topology evidence="1">Multi-pass membrane protein</topology>
    </subcellularLocation>
</comment>
<feature type="transmembrane region" description="Helical" evidence="11">
    <location>
        <begin position="221"/>
        <end position="245"/>
    </location>
</feature>
<accession>A0A857DKB5</accession>
<evidence type="ECO:0000256" key="9">
    <source>
        <dbReference type="ARBA" id="ARBA00023136"/>
    </source>
</evidence>
<keyword evidence="9 11" id="KW-0472">Membrane</keyword>
<reference evidence="13 14" key="1">
    <citation type="submission" date="2019-12" db="EMBL/GenBank/DDBJ databases">
        <title>Sequence classification of anaerobic respiratory reductive dehalogenases: First we see many, then we see few.</title>
        <authorList>
            <person name="Molenda O."/>
            <person name="Puentes Jacome L.A."/>
            <person name="Cao X."/>
            <person name="Nesbo C.L."/>
            <person name="Tang S."/>
            <person name="Morson N."/>
            <person name="Patron J."/>
            <person name="Lomheim L."/>
            <person name="Wishart D.S."/>
            <person name="Edwards E.A."/>
        </authorList>
    </citation>
    <scope>NUCLEOTIDE SEQUENCE [LARGE SCALE GENOMIC DNA]</scope>
    <source>
        <strain evidence="13 14">12DCA</strain>
    </source>
</reference>
<evidence type="ECO:0000256" key="6">
    <source>
        <dbReference type="ARBA" id="ARBA00022781"/>
    </source>
</evidence>
<feature type="transmembrane region" description="Helical" evidence="11">
    <location>
        <begin position="134"/>
        <end position="153"/>
    </location>
</feature>
<keyword evidence="8 11" id="KW-0406">Ion transport</keyword>
<dbReference type="PRINTS" id="PR00123">
    <property type="entry name" value="ATPASEA"/>
</dbReference>
<feature type="transmembrane region" description="Helical" evidence="11">
    <location>
        <begin position="20"/>
        <end position="36"/>
    </location>
</feature>
<evidence type="ECO:0000256" key="1">
    <source>
        <dbReference type="ARBA" id="ARBA00004141"/>
    </source>
</evidence>
<evidence type="ECO:0000313" key="14">
    <source>
        <dbReference type="Proteomes" id="UP000430508"/>
    </source>
</evidence>
<dbReference type="InterPro" id="IPR035908">
    <property type="entry name" value="F0_ATP_A_sf"/>
</dbReference>
<dbReference type="NCBIfam" id="TIGR01131">
    <property type="entry name" value="ATP_synt_6_or_A"/>
    <property type="match status" value="1"/>
</dbReference>
<dbReference type="SUPFAM" id="SSF81336">
    <property type="entry name" value="F1F0 ATP synthase subunit A"/>
    <property type="match status" value="1"/>
</dbReference>
<protein>
    <recommendedName>
        <fullName evidence="11 12">ATP synthase subunit a</fullName>
    </recommendedName>
    <alternativeName>
        <fullName evidence="11">ATP synthase F0 sector subunit a</fullName>
    </alternativeName>
    <alternativeName>
        <fullName evidence="11">F-ATPase subunit 6</fullName>
    </alternativeName>
</protein>
<evidence type="ECO:0000256" key="2">
    <source>
        <dbReference type="ARBA" id="ARBA00006810"/>
    </source>
</evidence>
<evidence type="ECO:0000256" key="3">
    <source>
        <dbReference type="ARBA" id="ARBA00022448"/>
    </source>
</evidence>
<evidence type="ECO:0000256" key="10">
    <source>
        <dbReference type="ARBA" id="ARBA00023310"/>
    </source>
</evidence>
<keyword evidence="3 11" id="KW-0813">Transport</keyword>
<dbReference type="Proteomes" id="UP000430508">
    <property type="component" value="Chromosome"/>
</dbReference>
<keyword evidence="4 11" id="KW-0138">CF(0)</keyword>
<dbReference type="CDD" id="cd00310">
    <property type="entry name" value="ATP-synt_Fo_a_6"/>
    <property type="match status" value="1"/>
</dbReference>
<dbReference type="Gene3D" id="1.20.120.220">
    <property type="entry name" value="ATP synthase, F0 complex, subunit A"/>
    <property type="match status" value="1"/>
</dbReference>
<evidence type="ECO:0000256" key="8">
    <source>
        <dbReference type="ARBA" id="ARBA00023065"/>
    </source>
</evidence>
<proteinExistence type="inferred from homology"/>
<dbReference type="PROSITE" id="PS00449">
    <property type="entry name" value="ATPASE_A"/>
    <property type="match status" value="1"/>
</dbReference>
<dbReference type="AlphaFoldDB" id="A0A857DKB5"/>
<dbReference type="RefSeq" id="WP_019224991.1">
    <property type="nucleotide sequence ID" value="NZ_CP046996.1"/>
</dbReference>
<dbReference type="HAMAP" id="MF_01393">
    <property type="entry name" value="ATP_synth_a_bact"/>
    <property type="match status" value="1"/>
</dbReference>
<keyword evidence="5 11" id="KW-0812">Transmembrane</keyword>
<dbReference type="GO" id="GO:0042777">
    <property type="term" value="P:proton motive force-driven plasma membrane ATP synthesis"/>
    <property type="evidence" value="ECO:0007669"/>
    <property type="project" value="TreeGrafter"/>
</dbReference>
<dbReference type="PANTHER" id="PTHR42823:SF3">
    <property type="entry name" value="ATP SYNTHASE SUBUNIT A, CHLOROPLASTIC"/>
    <property type="match status" value="1"/>
</dbReference>
<dbReference type="GO" id="GO:0046933">
    <property type="term" value="F:proton-transporting ATP synthase activity, rotational mechanism"/>
    <property type="evidence" value="ECO:0007669"/>
    <property type="project" value="UniProtKB-UniRule"/>
</dbReference>
<evidence type="ECO:0000256" key="12">
    <source>
        <dbReference type="RuleBase" id="RU000483"/>
    </source>
</evidence>
<dbReference type="GO" id="GO:0005886">
    <property type="term" value="C:plasma membrane"/>
    <property type="evidence" value="ECO:0007669"/>
    <property type="project" value="UniProtKB-SubCell"/>
</dbReference>
<dbReference type="Pfam" id="PF00119">
    <property type="entry name" value="ATP-synt_A"/>
    <property type="match status" value="1"/>
</dbReference>
<keyword evidence="10 11" id="KW-0066">ATP synthesis</keyword>
<evidence type="ECO:0000256" key="5">
    <source>
        <dbReference type="ARBA" id="ARBA00022692"/>
    </source>
</evidence>
<dbReference type="InterPro" id="IPR000568">
    <property type="entry name" value="ATP_synth_F0_asu"/>
</dbReference>
<sequence>MHDTVLWVLGNGTVHAKTLIMTWVTMILLLGFVFLCKRNLTSGTPGKLQNLLEWIIDFVRGLISDNMNYKKGSSLLGYLLSLILFVFFANMIGLIPNIFAPLLDHVHFARINEMFGGAIFSARTTTFSSPTADVNTTFALSTITIVLVLVYGLKYKGAHYFKHFLEPYPPFAILHIIDFVAKPLTLAFRLFGNIYAGEILIAVILMIPGIFAFGGVIPMPFWLVFCVFIAVIQSYVFTILTVAYVGQAIEESH</sequence>
<evidence type="ECO:0000256" key="4">
    <source>
        <dbReference type="ARBA" id="ARBA00022547"/>
    </source>
</evidence>
<dbReference type="InterPro" id="IPR023011">
    <property type="entry name" value="ATP_synth_F0_asu_AS"/>
</dbReference>
<organism evidence="13 14">
    <name type="scientific">Dehalobacter restrictus</name>
    <dbReference type="NCBI Taxonomy" id="55583"/>
    <lineage>
        <taxon>Bacteria</taxon>
        <taxon>Bacillati</taxon>
        <taxon>Bacillota</taxon>
        <taxon>Clostridia</taxon>
        <taxon>Eubacteriales</taxon>
        <taxon>Desulfitobacteriaceae</taxon>
        <taxon>Dehalobacter</taxon>
    </lineage>
</organism>